<organism evidence="2">
    <name type="scientific">Arundo donax</name>
    <name type="common">Giant reed</name>
    <name type="synonym">Donax arundinaceus</name>
    <dbReference type="NCBI Taxonomy" id="35708"/>
    <lineage>
        <taxon>Eukaryota</taxon>
        <taxon>Viridiplantae</taxon>
        <taxon>Streptophyta</taxon>
        <taxon>Embryophyta</taxon>
        <taxon>Tracheophyta</taxon>
        <taxon>Spermatophyta</taxon>
        <taxon>Magnoliopsida</taxon>
        <taxon>Liliopsida</taxon>
        <taxon>Poales</taxon>
        <taxon>Poaceae</taxon>
        <taxon>PACMAD clade</taxon>
        <taxon>Arundinoideae</taxon>
        <taxon>Arundineae</taxon>
        <taxon>Arundo</taxon>
    </lineage>
</organism>
<evidence type="ECO:0000313" key="2">
    <source>
        <dbReference type="EMBL" id="JAD79065.1"/>
    </source>
</evidence>
<protein>
    <submittedName>
        <fullName evidence="2">Uncharacterized protein</fullName>
    </submittedName>
</protein>
<accession>A0A0A9D087</accession>
<proteinExistence type="predicted"/>
<dbReference type="EMBL" id="GBRH01218830">
    <property type="protein sequence ID" value="JAD79065.1"/>
    <property type="molecule type" value="Transcribed_RNA"/>
</dbReference>
<reference evidence="2" key="1">
    <citation type="submission" date="2014-09" db="EMBL/GenBank/DDBJ databases">
        <authorList>
            <person name="Magalhaes I.L.F."/>
            <person name="Oliveira U."/>
            <person name="Santos F.R."/>
            <person name="Vidigal T.H.D.A."/>
            <person name="Brescovit A.D."/>
            <person name="Santos A.J."/>
        </authorList>
    </citation>
    <scope>NUCLEOTIDE SEQUENCE</scope>
    <source>
        <tissue evidence="2">Shoot tissue taken approximately 20 cm above the soil surface</tissue>
    </source>
</reference>
<reference evidence="2" key="2">
    <citation type="journal article" date="2015" name="Data Brief">
        <title>Shoot transcriptome of the giant reed, Arundo donax.</title>
        <authorList>
            <person name="Barrero R.A."/>
            <person name="Guerrero F.D."/>
            <person name="Moolhuijzen P."/>
            <person name="Goolsby J.A."/>
            <person name="Tidwell J."/>
            <person name="Bellgard S.E."/>
            <person name="Bellgard M.I."/>
        </authorList>
    </citation>
    <scope>NUCLEOTIDE SEQUENCE</scope>
    <source>
        <tissue evidence="2">Shoot tissue taken approximately 20 cm above the soil surface</tissue>
    </source>
</reference>
<evidence type="ECO:0000256" key="1">
    <source>
        <dbReference type="SAM" id="MobiDB-lite"/>
    </source>
</evidence>
<dbReference type="AlphaFoldDB" id="A0A0A9D087"/>
<feature type="region of interest" description="Disordered" evidence="1">
    <location>
        <begin position="63"/>
        <end position="84"/>
    </location>
</feature>
<sequence>MIHDGICSFPSQSRPLTTAHFIIIYRQMDPGNSIYRKLRSFSVQTTQEAWRFHVSSYTGVETEVASGEAQAPPEPEQQPAVRIS</sequence>
<name>A0A0A9D087_ARUDO</name>